<proteinExistence type="predicted"/>
<evidence type="ECO:0000313" key="1">
    <source>
        <dbReference type="EMBL" id="KAK9023332.1"/>
    </source>
</evidence>
<gene>
    <name evidence="1" type="ORF">V6N11_003553</name>
</gene>
<accession>A0ABR2SEJ7</accession>
<name>A0ABR2SEJ7_9ROSI</name>
<evidence type="ECO:0000313" key="2">
    <source>
        <dbReference type="Proteomes" id="UP001396334"/>
    </source>
</evidence>
<dbReference type="EMBL" id="JBBPBN010000015">
    <property type="protein sequence ID" value="KAK9023332.1"/>
    <property type="molecule type" value="Genomic_DNA"/>
</dbReference>
<protein>
    <submittedName>
        <fullName evidence="1">Uncharacterized protein</fullName>
    </submittedName>
</protein>
<keyword evidence="2" id="KW-1185">Reference proteome</keyword>
<dbReference type="Proteomes" id="UP001396334">
    <property type="component" value="Unassembled WGS sequence"/>
</dbReference>
<reference evidence="1 2" key="1">
    <citation type="journal article" date="2024" name="G3 (Bethesda)">
        <title>Genome assembly of Hibiscus sabdariffa L. provides insights into metabolisms of medicinal natural products.</title>
        <authorList>
            <person name="Kim T."/>
        </authorList>
    </citation>
    <scope>NUCLEOTIDE SEQUENCE [LARGE SCALE GENOMIC DNA]</scope>
    <source>
        <strain evidence="1">TK-2024</strain>
        <tissue evidence="1">Old leaves</tissue>
    </source>
</reference>
<organism evidence="1 2">
    <name type="scientific">Hibiscus sabdariffa</name>
    <name type="common">roselle</name>
    <dbReference type="NCBI Taxonomy" id="183260"/>
    <lineage>
        <taxon>Eukaryota</taxon>
        <taxon>Viridiplantae</taxon>
        <taxon>Streptophyta</taxon>
        <taxon>Embryophyta</taxon>
        <taxon>Tracheophyta</taxon>
        <taxon>Spermatophyta</taxon>
        <taxon>Magnoliopsida</taxon>
        <taxon>eudicotyledons</taxon>
        <taxon>Gunneridae</taxon>
        <taxon>Pentapetalae</taxon>
        <taxon>rosids</taxon>
        <taxon>malvids</taxon>
        <taxon>Malvales</taxon>
        <taxon>Malvaceae</taxon>
        <taxon>Malvoideae</taxon>
        <taxon>Hibiscus</taxon>
    </lineage>
</organism>
<sequence length="92" mass="10145">MSIIRKSQGHIDPTLQGQYDQAEMLILVTVALQCAEEDTDAKPSMGEAVRMFNPKPRGLVIIKGRKEYYLGNGIPAVETSGVIWPQKLEACV</sequence>
<comment type="caution">
    <text evidence="1">The sequence shown here is derived from an EMBL/GenBank/DDBJ whole genome shotgun (WGS) entry which is preliminary data.</text>
</comment>